<dbReference type="NCBIfam" id="TIGR01665">
    <property type="entry name" value="put_anti_recept"/>
    <property type="match status" value="1"/>
</dbReference>
<name>W7Y9C6_9BACL</name>
<protein>
    <submittedName>
        <fullName evidence="2">Phage-related protein</fullName>
    </submittedName>
</protein>
<gene>
    <name evidence="2" type="ORF">JCM16418_1605</name>
</gene>
<dbReference type="AlphaFoldDB" id="W7Y9C6"/>
<sequence length="399" mass="45018">MAQINSKNSEIDTIKNQIASTVSAINALGKLLRMESNLTVNQLIELNQFIIEQEMSDSNYTDAATLLEDGKKKFEKMREPKIVATISLVNFYEILTEKHNWDRLDIGDVITAEHEDLGIHIKANVTDIDFNYADATISVTISNVNELLSDEERFMKDHLKNISMSNSVNMNQYKWDDAKATADDVTKILNNTWDAVKRDITAGVNEDVSISRRGIIIRDPADANKLLIMQHGQIALSNDNGNSWKMAITPNGIYADRLVGKILLGNKLIITDDNGTFNIEGNLLTIKDKLGSIRIQLGEYLPNRYGLKILGASGNVVLDETGILQTDTIQLVDNVDSEHPLKIKFYIAPKTMRYDEIMLNFSLERFRHIVKEHLMVVGVQQPHLQAEVMLLQLKVRELI</sequence>
<organism evidence="2 3">
    <name type="scientific">Paenibacillus pini JCM 16418</name>
    <dbReference type="NCBI Taxonomy" id="1236976"/>
    <lineage>
        <taxon>Bacteria</taxon>
        <taxon>Bacillati</taxon>
        <taxon>Bacillota</taxon>
        <taxon>Bacilli</taxon>
        <taxon>Bacillales</taxon>
        <taxon>Paenibacillaceae</taxon>
        <taxon>Paenibacillus</taxon>
    </lineage>
</organism>
<evidence type="ECO:0000259" key="1">
    <source>
        <dbReference type="Pfam" id="PF06605"/>
    </source>
</evidence>
<dbReference type="InterPro" id="IPR010572">
    <property type="entry name" value="Tail_dom"/>
</dbReference>
<dbReference type="OrthoDB" id="2548468at2"/>
<dbReference type="eggNOG" id="COG2433">
    <property type="taxonomic scope" value="Bacteria"/>
</dbReference>
<feature type="domain" description="Tail spike" evidence="1">
    <location>
        <begin position="52"/>
        <end position="150"/>
    </location>
</feature>
<dbReference type="STRING" id="1236976.JCM16418_1605"/>
<comment type="caution">
    <text evidence="2">The sequence shown here is derived from an EMBL/GenBank/DDBJ whole genome shotgun (WGS) entry which is preliminary data.</text>
</comment>
<dbReference type="InterPro" id="IPR007119">
    <property type="entry name" value="Phage_tail_spike_N"/>
</dbReference>
<dbReference type="Pfam" id="PF06605">
    <property type="entry name" value="Prophage_tail"/>
    <property type="match status" value="1"/>
</dbReference>
<proteinExistence type="predicted"/>
<dbReference type="EMBL" id="BAVZ01000004">
    <property type="protein sequence ID" value="GAF07580.1"/>
    <property type="molecule type" value="Genomic_DNA"/>
</dbReference>
<keyword evidence="3" id="KW-1185">Reference proteome</keyword>
<evidence type="ECO:0000313" key="2">
    <source>
        <dbReference type="EMBL" id="GAF07580.1"/>
    </source>
</evidence>
<dbReference type="Proteomes" id="UP000019364">
    <property type="component" value="Unassembled WGS sequence"/>
</dbReference>
<reference evidence="2 3" key="1">
    <citation type="journal article" date="2014" name="Genome Announc.">
        <title>Draft Genome Sequence of Paenibacillus pini JCM 16418T, Isolated from the Rhizosphere of Pine Tree.</title>
        <authorList>
            <person name="Yuki M."/>
            <person name="Oshima K."/>
            <person name="Suda W."/>
            <person name="Oshida Y."/>
            <person name="Kitamura K."/>
            <person name="Iida Y."/>
            <person name="Hattori M."/>
            <person name="Ohkuma M."/>
        </authorList>
    </citation>
    <scope>NUCLEOTIDE SEQUENCE [LARGE SCALE GENOMIC DNA]</scope>
    <source>
        <strain evidence="2 3">JCM 16418</strain>
    </source>
</reference>
<dbReference type="RefSeq" id="WP_036647209.1">
    <property type="nucleotide sequence ID" value="NZ_BAVZ01000004.1"/>
</dbReference>
<accession>W7Y9C6</accession>
<evidence type="ECO:0000313" key="3">
    <source>
        <dbReference type="Proteomes" id="UP000019364"/>
    </source>
</evidence>